<feature type="domain" description="GGDEF" evidence="7">
    <location>
        <begin position="299"/>
        <end position="434"/>
    </location>
</feature>
<feature type="transmembrane region" description="Helical" evidence="6">
    <location>
        <begin position="236"/>
        <end position="258"/>
    </location>
</feature>
<dbReference type="NCBIfam" id="TIGR00254">
    <property type="entry name" value="GGDEF"/>
    <property type="match status" value="1"/>
</dbReference>
<dbReference type="SMART" id="SM00267">
    <property type="entry name" value="GGDEF"/>
    <property type="match status" value="1"/>
</dbReference>
<dbReference type="CDD" id="cd01949">
    <property type="entry name" value="GGDEF"/>
    <property type="match status" value="1"/>
</dbReference>
<dbReference type="AlphaFoldDB" id="A0A806X3V3"/>
<gene>
    <name evidence="8" type="ORF">AO703_08430</name>
</gene>
<keyword evidence="4" id="KW-0342">GTP-binding</keyword>
<keyword evidence="6" id="KW-1133">Transmembrane helix</keyword>
<dbReference type="PANTHER" id="PTHR45138">
    <property type="entry name" value="REGULATORY COMPONENTS OF SENSORY TRANSDUCTION SYSTEM"/>
    <property type="match status" value="1"/>
</dbReference>
<evidence type="ECO:0000256" key="2">
    <source>
        <dbReference type="ARBA" id="ARBA00004665"/>
    </source>
</evidence>
<dbReference type="EC" id="2.7.7.65" evidence="3"/>
<dbReference type="Pfam" id="PF17158">
    <property type="entry name" value="MASE4"/>
    <property type="match status" value="1"/>
</dbReference>
<name>A0A806X3V3_9ENTR</name>
<dbReference type="InterPro" id="IPR043128">
    <property type="entry name" value="Rev_trsase/Diguanyl_cyclase"/>
</dbReference>
<dbReference type="InterPro" id="IPR029787">
    <property type="entry name" value="Nucleotide_cyclase"/>
</dbReference>
<dbReference type="Proteomes" id="UP000069162">
    <property type="component" value="Chromosome"/>
</dbReference>
<evidence type="ECO:0000256" key="6">
    <source>
        <dbReference type="SAM" id="Phobius"/>
    </source>
</evidence>
<evidence type="ECO:0000313" key="9">
    <source>
        <dbReference type="Proteomes" id="UP000069162"/>
    </source>
</evidence>
<dbReference type="InterPro" id="IPR033424">
    <property type="entry name" value="MASE4"/>
</dbReference>
<proteinExistence type="predicted"/>
<dbReference type="Pfam" id="PF00990">
    <property type="entry name" value="GGDEF"/>
    <property type="match status" value="1"/>
</dbReference>
<dbReference type="GO" id="GO:0005525">
    <property type="term" value="F:GTP binding"/>
    <property type="evidence" value="ECO:0007669"/>
    <property type="project" value="UniProtKB-KW"/>
</dbReference>
<dbReference type="InterPro" id="IPR050469">
    <property type="entry name" value="Diguanylate_Cyclase"/>
</dbReference>
<dbReference type="PANTHER" id="PTHR45138:SF9">
    <property type="entry name" value="DIGUANYLATE CYCLASE DGCM-RELATED"/>
    <property type="match status" value="1"/>
</dbReference>
<keyword evidence="6" id="KW-0812">Transmembrane</keyword>
<dbReference type="GO" id="GO:0005886">
    <property type="term" value="C:plasma membrane"/>
    <property type="evidence" value="ECO:0007669"/>
    <property type="project" value="TreeGrafter"/>
</dbReference>
<feature type="transmembrane region" description="Helical" evidence="6">
    <location>
        <begin position="103"/>
        <end position="123"/>
    </location>
</feature>
<dbReference type="GO" id="GO:1902201">
    <property type="term" value="P:negative regulation of bacterial-type flagellum-dependent cell motility"/>
    <property type="evidence" value="ECO:0007669"/>
    <property type="project" value="TreeGrafter"/>
</dbReference>
<reference evidence="9" key="1">
    <citation type="submission" date="2015-10" db="EMBL/GenBank/DDBJ databases">
        <title>Complete Genome Sequencing of Klebsiella sp. strain G5.</title>
        <authorList>
            <person name="Chan K.-G."/>
            <person name="Chen J.-W."/>
        </authorList>
    </citation>
    <scope>NUCLEOTIDE SEQUENCE [LARGE SCALE GENOMIC DNA]</scope>
    <source>
        <strain evidence="9">G5</strain>
    </source>
</reference>
<dbReference type="EMBL" id="CP012871">
    <property type="protein sequence ID" value="ALR76320.1"/>
    <property type="molecule type" value="Genomic_DNA"/>
</dbReference>
<keyword evidence="4" id="KW-0547">Nucleotide-binding</keyword>
<evidence type="ECO:0000256" key="3">
    <source>
        <dbReference type="ARBA" id="ARBA00012528"/>
    </source>
</evidence>
<organism evidence="8 9">
    <name type="scientific">[Enterobacter] lignolyticus</name>
    <dbReference type="NCBI Taxonomy" id="1334193"/>
    <lineage>
        <taxon>Bacteria</taxon>
        <taxon>Pseudomonadati</taxon>
        <taxon>Pseudomonadota</taxon>
        <taxon>Gammaproteobacteria</taxon>
        <taxon>Enterobacterales</taxon>
        <taxon>Enterobacteriaceae</taxon>
        <taxon>Pluralibacter</taxon>
    </lineage>
</organism>
<feature type="transmembrane region" description="Helical" evidence="6">
    <location>
        <begin position="63"/>
        <end position="83"/>
    </location>
</feature>
<feature type="transmembrane region" description="Helical" evidence="6">
    <location>
        <begin position="183"/>
        <end position="202"/>
    </location>
</feature>
<protein>
    <recommendedName>
        <fullName evidence="3">diguanylate cyclase</fullName>
        <ecNumber evidence="3">2.7.7.65</ecNumber>
    </recommendedName>
</protein>
<evidence type="ECO:0000259" key="7">
    <source>
        <dbReference type="PROSITE" id="PS50887"/>
    </source>
</evidence>
<comment type="pathway">
    <text evidence="2">Purine metabolism; 3',5'-cyclic di-GMP biosynthesis.</text>
</comment>
<evidence type="ECO:0000256" key="1">
    <source>
        <dbReference type="ARBA" id="ARBA00001946"/>
    </source>
</evidence>
<accession>A0A806X3V3</accession>
<dbReference type="Gene3D" id="3.30.70.270">
    <property type="match status" value="1"/>
</dbReference>
<dbReference type="InterPro" id="IPR000160">
    <property type="entry name" value="GGDEF_dom"/>
</dbReference>
<comment type="cofactor">
    <cofactor evidence="1">
        <name>Mg(2+)</name>
        <dbReference type="ChEBI" id="CHEBI:18420"/>
    </cofactor>
</comment>
<dbReference type="RefSeq" id="WP_062740868.1">
    <property type="nucleotide sequence ID" value="NZ_CP012871.1"/>
</dbReference>
<dbReference type="KEGG" id="kle:AO703_08430"/>
<dbReference type="GO" id="GO:0043709">
    <property type="term" value="P:cell adhesion involved in single-species biofilm formation"/>
    <property type="evidence" value="ECO:0007669"/>
    <property type="project" value="TreeGrafter"/>
</dbReference>
<feature type="transmembrane region" description="Helical" evidence="6">
    <location>
        <begin position="135"/>
        <end position="154"/>
    </location>
</feature>
<feature type="transmembrane region" description="Helical" evidence="6">
    <location>
        <begin position="34"/>
        <end position="56"/>
    </location>
</feature>
<keyword evidence="6" id="KW-0472">Membrane</keyword>
<dbReference type="SUPFAM" id="SSF55073">
    <property type="entry name" value="Nucleotide cyclase"/>
    <property type="match status" value="1"/>
</dbReference>
<sequence>MLLSIVLCAILIIANVYLFDDVDVMLIPRSGYLMNIIVLCFIDAIAFIFAIICFIADRKQFSMLILSLSFLSNIFYYIEMIIAIQSPTEGILSVQMMANDISIFYFFRQLSLVGLLVIALVTTKISIEIKSRVKMRLIILSACFLPLIVLPVVAHNLSSYNSAYSLIIADYIKQPSKAMWEPLYINILVVAWSVLLCAIIMLNKLSSDIWNSVIVISVSAIICNLFFQLLDNNNLSIWYMSRAVEIFGKIFVVAILTYHALKLTKVSADASFDNGLTAVYNRKYFFSALKLISENKVHPGFCVMAINVDNLKRINEIWGSQASSRVTLAVVENIKKNIQHDDILARLTGQIFGVILYTASAERSALLAEKIRADVERYAGEENAANIPGPITVSIGALYTADKNCNAAAIGEMACRALYEAKRTGGNKVVLRHSGH</sequence>
<evidence type="ECO:0000313" key="8">
    <source>
        <dbReference type="EMBL" id="ALR76320.1"/>
    </source>
</evidence>
<dbReference type="GO" id="GO:0052621">
    <property type="term" value="F:diguanylate cyclase activity"/>
    <property type="evidence" value="ECO:0007669"/>
    <property type="project" value="UniProtKB-EC"/>
</dbReference>
<evidence type="ECO:0000256" key="4">
    <source>
        <dbReference type="ARBA" id="ARBA00023134"/>
    </source>
</evidence>
<comment type="catalytic activity">
    <reaction evidence="5">
        <text>2 GTP = 3',3'-c-di-GMP + 2 diphosphate</text>
        <dbReference type="Rhea" id="RHEA:24898"/>
        <dbReference type="ChEBI" id="CHEBI:33019"/>
        <dbReference type="ChEBI" id="CHEBI:37565"/>
        <dbReference type="ChEBI" id="CHEBI:58805"/>
        <dbReference type="EC" id="2.7.7.65"/>
    </reaction>
</comment>
<evidence type="ECO:0000256" key="5">
    <source>
        <dbReference type="ARBA" id="ARBA00034247"/>
    </source>
</evidence>
<dbReference type="PROSITE" id="PS50887">
    <property type="entry name" value="GGDEF"/>
    <property type="match status" value="1"/>
</dbReference>
<feature type="transmembrane region" description="Helical" evidence="6">
    <location>
        <begin position="209"/>
        <end position="230"/>
    </location>
</feature>